<dbReference type="EMBL" id="JASCZI010272437">
    <property type="protein sequence ID" value="MED6222224.1"/>
    <property type="molecule type" value="Genomic_DNA"/>
</dbReference>
<keyword evidence="2" id="KW-1185">Reference proteome</keyword>
<name>A0ABU6ZJU8_9FABA</name>
<protein>
    <submittedName>
        <fullName evidence="1">Uncharacterized protein</fullName>
    </submittedName>
</protein>
<dbReference type="Proteomes" id="UP001341840">
    <property type="component" value="Unassembled WGS sequence"/>
</dbReference>
<comment type="caution">
    <text evidence="1">The sequence shown here is derived from an EMBL/GenBank/DDBJ whole genome shotgun (WGS) entry which is preliminary data.</text>
</comment>
<proteinExistence type="predicted"/>
<gene>
    <name evidence="1" type="ORF">PIB30_062315</name>
</gene>
<evidence type="ECO:0000313" key="2">
    <source>
        <dbReference type="Proteomes" id="UP001341840"/>
    </source>
</evidence>
<organism evidence="1 2">
    <name type="scientific">Stylosanthes scabra</name>
    <dbReference type="NCBI Taxonomy" id="79078"/>
    <lineage>
        <taxon>Eukaryota</taxon>
        <taxon>Viridiplantae</taxon>
        <taxon>Streptophyta</taxon>
        <taxon>Embryophyta</taxon>
        <taxon>Tracheophyta</taxon>
        <taxon>Spermatophyta</taxon>
        <taxon>Magnoliopsida</taxon>
        <taxon>eudicotyledons</taxon>
        <taxon>Gunneridae</taxon>
        <taxon>Pentapetalae</taxon>
        <taxon>rosids</taxon>
        <taxon>fabids</taxon>
        <taxon>Fabales</taxon>
        <taxon>Fabaceae</taxon>
        <taxon>Papilionoideae</taxon>
        <taxon>50 kb inversion clade</taxon>
        <taxon>dalbergioids sensu lato</taxon>
        <taxon>Dalbergieae</taxon>
        <taxon>Pterocarpus clade</taxon>
        <taxon>Stylosanthes</taxon>
    </lineage>
</organism>
<accession>A0ABU6ZJU8</accession>
<sequence length="178" mass="19629">MLVHEPTSRFGPALRLPRRSCAESAAFEVSRLNLGSTPIHLGDPVQWINQPMVHLVNRSTGLDQSTPVSHRCTIYMKRIKLPMFPFAASSKTARSRCCLEFVIQPPAAKSNPLSPVQSCCHQDLLRVSEIWSLSSMSRGDKLYRIPAVTGSNLLSPGSQALVPCYCGEPRTVKELPLC</sequence>
<reference evidence="1 2" key="1">
    <citation type="journal article" date="2023" name="Plants (Basel)">
        <title>Bridging the Gap: Combining Genomics and Transcriptomics Approaches to Understand Stylosanthes scabra, an Orphan Legume from the Brazilian Caatinga.</title>
        <authorList>
            <person name="Ferreira-Neto J.R.C."/>
            <person name="da Silva M.D."/>
            <person name="Binneck E."/>
            <person name="de Melo N.F."/>
            <person name="da Silva R.H."/>
            <person name="de Melo A.L.T.M."/>
            <person name="Pandolfi V."/>
            <person name="Bustamante F.O."/>
            <person name="Brasileiro-Vidal A.C."/>
            <person name="Benko-Iseppon A.M."/>
        </authorList>
    </citation>
    <scope>NUCLEOTIDE SEQUENCE [LARGE SCALE GENOMIC DNA]</scope>
    <source>
        <tissue evidence="1">Leaves</tissue>
    </source>
</reference>
<evidence type="ECO:0000313" key="1">
    <source>
        <dbReference type="EMBL" id="MED6222224.1"/>
    </source>
</evidence>